<evidence type="ECO:0000313" key="1">
    <source>
        <dbReference type="EMBL" id="CAH3194109.1"/>
    </source>
</evidence>
<evidence type="ECO:0000313" key="2">
    <source>
        <dbReference type="Proteomes" id="UP001159427"/>
    </source>
</evidence>
<keyword evidence="2" id="KW-1185">Reference proteome</keyword>
<organism evidence="1 2">
    <name type="scientific">Porites evermanni</name>
    <dbReference type="NCBI Taxonomy" id="104178"/>
    <lineage>
        <taxon>Eukaryota</taxon>
        <taxon>Metazoa</taxon>
        <taxon>Cnidaria</taxon>
        <taxon>Anthozoa</taxon>
        <taxon>Hexacorallia</taxon>
        <taxon>Scleractinia</taxon>
        <taxon>Fungiina</taxon>
        <taxon>Poritidae</taxon>
        <taxon>Porites</taxon>
    </lineage>
</organism>
<dbReference type="Proteomes" id="UP001159427">
    <property type="component" value="Unassembled WGS sequence"/>
</dbReference>
<dbReference type="EMBL" id="CALNXI010003713">
    <property type="protein sequence ID" value="CAH3194109.1"/>
    <property type="molecule type" value="Genomic_DNA"/>
</dbReference>
<dbReference type="Pfam" id="PF15134">
    <property type="entry name" value="CEP15-like"/>
    <property type="match status" value="1"/>
</dbReference>
<proteinExistence type="predicted"/>
<name>A0ABN8SR96_9CNID</name>
<protein>
    <submittedName>
        <fullName evidence="1">Uncharacterized protein</fullName>
    </submittedName>
</protein>
<gene>
    <name evidence="1" type="ORF">PEVE_00027180</name>
</gene>
<comment type="caution">
    <text evidence="1">The sequence shown here is derived from an EMBL/GenBank/DDBJ whole genome shotgun (WGS) entry which is preliminary data.</text>
</comment>
<dbReference type="InterPro" id="IPR028006">
    <property type="entry name" value="CEP15-like"/>
</dbReference>
<accession>A0ABN8SR96</accession>
<sequence>MLLVASESLVGAQQKQLQLTADDFQRINARNDQLEFETLQSGLKKKSSMSSSSGEAEFIGLQESYWKMVEEEFPRWMARNESSSKKEHKKSH</sequence>
<reference evidence="1 2" key="1">
    <citation type="submission" date="2022-05" db="EMBL/GenBank/DDBJ databases">
        <authorList>
            <consortium name="Genoscope - CEA"/>
            <person name="William W."/>
        </authorList>
    </citation>
    <scope>NUCLEOTIDE SEQUENCE [LARGE SCALE GENOMIC DNA]</scope>
</reference>